<dbReference type="EMBL" id="NPKJ01000066">
    <property type="protein sequence ID" value="PAQ06370.1"/>
    <property type="molecule type" value="Genomic_DNA"/>
</dbReference>
<gene>
    <name evidence="1" type="ORF">CIT26_24740</name>
</gene>
<evidence type="ECO:0000313" key="2">
    <source>
        <dbReference type="Proteomes" id="UP000216442"/>
    </source>
</evidence>
<accession>A0A271LGC9</accession>
<protein>
    <submittedName>
        <fullName evidence="1">Uncharacterized protein</fullName>
    </submittedName>
</protein>
<proteinExistence type="predicted"/>
<name>A0A271LGC9_9HYPH</name>
<dbReference type="AlphaFoldDB" id="A0A271LGC9"/>
<dbReference type="Proteomes" id="UP000216442">
    <property type="component" value="Unassembled WGS sequence"/>
</dbReference>
<evidence type="ECO:0000313" key="1">
    <source>
        <dbReference type="EMBL" id="PAQ06370.1"/>
    </source>
</evidence>
<reference evidence="1 2" key="1">
    <citation type="submission" date="2017-08" db="EMBL/GenBank/DDBJ databases">
        <title>Mesorhizobium wenxinae sp. nov., a novel rhizobial species isolated from root nodules of chickpea (Cicer arietinum L.).</title>
        <authorList>
            <person name="Zhang J."/>
        </authorList>
    </citation>
    <scope>NUCLEOTIDE SEQUENCE [LARGE SCALE GENOMIC DNA]</scope>
    <source>
        <strain evidence="1 2">SDW018</strain>
    </source>
</reference>
<organism evidence="1 2">
    <name type="scientific">Mesorhizobium temperatum</name>
    <dbReference type="NCBI Taxonomy" id="241416"/>
    <lineage>
        <taxon>Bacteria</taxon>
        <taxon>Pseudomonadati</taxon>
        <taxon>Pseudomonadota</taxon>
        <taxon>Alphaproteobacteria</taxon>
        <taxon>Hyphomicrobiales</taxon>
        <taxon>Phyllobacteriaceae</taxon>
        <taxon>Mesorhizobium</taxon>
    </lineage>
</organism>
<comment type="caution">
    <text evidence="1">The sequence shown here is derived from an EMBL/GenBank/DDBJ whole genome shotgun (WGS) entry which is preliminary data.</text>
</comment>
<sequence length="92" mass="10820">MLKDVIWRHIARKNETLCKACAHEAIRRHFGRELRFADLLPCAFNITWCSAFEELLPWDEPLPPGELEQWQRAFATAERLIGNRKAMEEAQQ</sequence>
<keyword evidence="2" id="KW-1185">Reference proteome</keyword>